<organism evidence="1 2">
    <name type="scientific">Periplaneta americana</name>
    <name type="common">American cockroach</name>
    <name type="synonym">Blatta americana</name>
    <dbReference type="NCBI Taxonomy" id="6978"/>
    <lineage>
        <taxon>Eukaryota</taxon>
        <taxon>Metazoa</taxon>
        <taxon>Ecdysozoa</taxon>
        <taxon>Arthropoda</taxon>
        <taxon>Hexapoda</taxon>
        <taxon>Insecta</taxon>
        <taxon>Pterygota</taxon>
        <taxon>Neoptera</taxon>
        <taxon>Polyneoptera</taxon>
        <taxon>Dictyoptera</taxon>
        <taxon>Blattodea</taxon>
        <taxon>Blattoidea</taxon>
        <taxon>Blattidae</taxon>
        <taxon>Blattinae</taxon>
        <taxon>Periplaneta</taxon>
    </lineage>
</organism>
<accession>A0ABQ8TBE5</accession>
<comment type="caution">
    <text evidence="1">The sequence shown here is derived from an EMBL/GenBank/DDBJ whole genome shotgun (WGS) entry which is preliminary data.</text>
</comment>
<dbReference type="Gene3D" id="3.30.420.10">
    <property type="entry name" value="Ribonuclease H-like superfamily/Ribonuclease H"/>
    <property type="match status" value="1"/>
</dbReference>
<keyword evidence="2" id="KW-1185">Reference proteome</keyword>
<evidence type="ECO:0000313" key="2">
    <source>
        <dbReference type="Proteomes" id="UP001148838"/>
    </source>
</evidence>
<dbReference type="Proteomes" id="UP001148838">
    <property type="component" value="Unassembled WGS sequence"/>
</dbReference>
<gene>
    <name evidence="1" type="ORF">ANN_04949</name>
</gene>
<reference evidence="1 2" key="1">
    <citation type="journal article" date="2022" name="Allergy">
        <title>Genome assembly and annotation of Periplaneta americana reveal a comprehensive cockroach allergen profile.</title>
        <authorList>
            <person name="Wang L."/>
            <person name="Xiong Q."/>
            <person name="Saelim N."/>
            <person name="Wang L."/>
            <person name="Nong W."/>
            <person name="Wan A.T."/>
            <person name="Shi M."/>
            <person name="Liu X."/>
            <person name="Cao Q."/>
            <person name="Hui J.H.L."/>
            <person name="Sookrung N."/>
            <person name="Leung T.F."/>
            <person name="Tungtrongchitr A."/>
            <person name="Tsui S.K.W."/>
        </authorList>
    </citation>
    <scope>NUCLEOTIDE SEQUENCE [LARGE SCALE GENOMIC DNA]</scope>
    <source>
        <strain evidence="1">PWHHKU_190912</strain>
    </source>
</reference>
<dbReference type="InterPro" id="IPR036865">
    <property type="entry name" value="CRAL-TRIO_dom_sf"/>
</dbReference>
<name>A0ABQ8TBE5_PERAM</name>
<dbReference type="PANTHER" id="PTHR10174">
    <property type="entry name" value="ALPHA-TOCOPHEROL TRANSFER PROTEIN-RELATED"/>
    <property type="match status" value="1"/>
</dbReference>
<dbReference type="InterPro" id="IPR036397">
    <property type="entry name" value="RNaseH_sf"/>
</dbReference>
<dbReference type="EMBL" id="JAJSOF020000013">
    <property type="protein sequence ID" value="KAJ4443281.1"/>
    <property type="molecule type" value="Genomic_DNA"/>
</dbReference>
<protein>
    <submittedName>
        <fullName evidence="1">Uncharacterized protein</fullName>
    </submittedName>
</protein>
<dbReference type="SUPFAM" id="SSF52087">
    <property type="entry name" value="CRAL/TRIO domain"/>
    <property type="match status" value="1"/>
</dbReference>
<evidence type="ECO:0000313" key="1">
    <source>
        <dbReference type="EMBL" id="KAJ4443281.1"/>
    </source>
</evidence>
<sequence length="174" mass="20535">MIKLFLPGLHEAPTSQHLIDKALWEFIKDEVQNHRYNTTAQLRAAVKDAFKEVTLDYLRKTTARTWRRIHLCYENEGFSYRCLGSLNYEIFLHPDGMESLYKYIPKDILPEEYGGYAGPLDDIHDEWVKKMESYRGWFKEQESVKADESRRPGKPKTHDDLFGMEGSFRQLIID</sequence>
<dbReference type="PANTHER" id="PTHR10174:SF230">
    <property type="entry name" value="ALPHA-TOCOPHEROL TRANSFER PROTEIN-LIKE"/>
    <property type="match status" value="1"/>
</dbReference>
<proteinExistence type="predicted"/>
<dbReference type="Gene3D" id="1.20.5.1200">
    <property type="entry name" value="Alpha-tocopherol transfer"/>
    <property type="match status" value="1"/>
</dbReference>